<evidence type="ECO:0000313" key="2">
    <source>
        <dbReference type="Proteomes" id="UP001380953"/>
    </source>
</evidence>
<reference evidence="1" key="1">
    <citation type="submission" date="2024-03" db="EMBL/GenBank/DDBJ databases">
        <title>Whole genome sequecning of epiphytes from Marcgravia umbellata leaves.</title>
        <authorList>
            <person name="Kumar G."/>
            <person name="Savka M.A."/>
        </authorList>
    </citation>
    <scope>NUCLEOTIDE SEQUENCE</scope>
    <source>
        <strain evidence="1">RIT_BL5</strain>
    </source>
</reference>
<name>A0ACC6PKG6_9BACL</name>
<accession>A0ACC6PKG6</accession>
<protein>
    <submittedName>
        <fullName evidence="1">Type II pantothenate kinase</fullName>
    </submittedName>
</protein>
<proteinExistence type="predicted"/>
<dbReference type="Proteomes" id="UP001380953">
    <property type="component" value="Unassembled WGS sequence"/>
</dbReference>
<evidence type="ECO:0000313" key="1">
    <source>
        <dbReference type="EMBL" id="MEJ8307345.1"/>
    </source>
</evidence>
<keyword evidence="1" id="KW-0808">Transferase</keyword>
<sequence length="302" mass="31006">MTGYAGIDAGGTLIKIAYGRGTAAAENEQSGGVSASMPILVKFPTAEIDAAVAWVRRRVPRDTVIGFTGGQAQRLRDLLPEYMASAVGIPEFEATAEGAVRILEAEKEAGEAGTASERFVLVNVGTGTSLHMIEGAERPRLGGIGLGGGTIVGLTGLLCGMRDYGEIARLAPLGDREAVDLTVGQIYAPAVPPIAGDLTAANFARPVPPASGARPQDYAAAVIGMVAEIVVTVGVQAAGLQGTNRVVYVGSSYENNALLRELTLRFTHMLGAAAQIPKQGPYSGAIGALHLAAGNLTDQKAN</sequence>
<organism evidence="1 2">
    <name type="scientific">Saccharibacillus sacchari</name>
    <dbReference type="NCBI Taxonomy" id="456493"/>
    <lineage>
        <taxon>Bacteria</taxon>
        <taxon>Bacillati</taxon>
        <taxon>Bacillota</taxon>
        <taxon>Bacilli</taxon>
        <taxon>Bacillales</taxon>
        <taxon>Paenibacillaceae</taxon>
        <taxon>Saccharibacillus</taxon>
    </lineage>
</organism>
<gene>
    <name evidence="1" type="ORF">WKI47_25860</name>
</gene>
<dbReference type="EMBL" id="JBBKAR010000067">
    <property type="protein sequence ID" value="MEJ8307345.1"/>
    <property type="molecule type" value="Genomic_DNA"/>
</dbReference>
<keyword evidence="1" id="KW-0418">Kinase</keyword>
<keyword evidence="2" id="KW-1185">Reference proteome</keyword>
<comment type="caution">
    <text evidence="1">The sequence shown here is derived from an EMBL/GenBank/DDBJ whole genome shotgun (WGS) entry which is preliminary data.</text>
</comment>